<dbReference type="InterPro" id="IPR028994">
    <property type="entry name" value="Integrin_alpha_N"/>
</dbReference>
<dbReference type="SUPFAM" id="SSF69318">
    <property type="entry name" value="Integrin alpha N-terminal domain"/>
    <property type="match status" value="2"/>
</dbReference>
<dbReference type="InterPro" id="IPR001343">
    <property type="entry name" value="Hemolysn_Ca-bd"/>
</dbReference>
<dbReference type="InterPro" id="IPR011801">
    <property type="entry name" value="Swm_rep_I_cyn"/>
</dbReference>
<dbReference type="RefSeq" id="WP_109888901.1">
    <property type="nucleotide sequence ID" value="NZ_CP029550.1"/>
</dbReference>
<dbReference type="InterPro" id="IPR014755">
    <property type="entry name" value="Cu-Rt/internalin_Ig-like"/>
</dbReference>
<dbReference type="Gene3D" id="2.130.10.130">
    <property type="entry name" value="Integrin alpha, N-terminal"/>
    <property type="match status" value="3"/>
</dbReference>
<feature type="domain" description="Bacterial Ig-like" evidence="2">
    <location>
        <begin position="1239"/>
        <end position="1332"/>
    </location>
</feature>
<dbReference type="Gene3D" id="2.60.40.1220">
    <property type="match status" value="4"/>
</dbReference>
<sequence length="1606" mass="159889">MSDTVSFSAVTTSLAPGTALKDGESLTISLHTSARVQVSTSGFGTPTLLLNNNATAAYTGQAQDGSLNFTYTVASGEDVESLQIVGFLANRASIGTTPTIEFLQPANSYNVGGSPRSETAADINGDGWLDLIAANGSGTARNVFVLLGSANGAFSQTPLSYNVSNNPFGVGISDVTTADVNLDGKLDIITSNGDGAIAVITNSGNNAFSAPTLYSVGGSPSAVATIDVNNDGRTDIVGAINTSGKIAVLLNSGNGTFVQPPTSYDAGGRPTSLAVADVNGDGRSDVITGNFTGNNISVLLGASNGTFAQASGYSTGSIPNSIAVADINGDNRPDLIISNSLGNSFSILLNSGGGTFAQPATSYSAGAPVISAASADVNGDGFADIAATLSNGTSNNVAIFINNGQGTFSRTTNSFSTGTTNPSDILFADFNKDGRTDMTTVGANEGKISVIYNSSTPSLSLDTATISSASGINTGVKIDSVHPSLLYSVVNGTSLVLTYDEALDATHLPAGGAFTVTAGGSAIPVSSVSADAAAKTVTLTLASAVGHGQTVTVAYADPSSGDDANAVQDAAGNDAASFSNQAVTNGTADTTAPVISSVALPDSPLKIGSIGTLAITVAADADTYSLVSGTVAGFALTNLQKVSDTSYTAQFTVTEGATDVAAGADLPVSLVLKDTAGNESTAFTAPISQANDAVDAHRPVLQSASVNGTSLVLTYDEALDATHLPAGGAFTVTAGGSAIPVSSVSADAAAKTVTLTLASAVGHGQTVTVAYADPSSGDDANAVQDAAGNDAASFSNQAVTNGTADTTAPVISSVALPDSPLKIGSIGTLAITVAADADTYSLVSGTVAGFALTNLQKVSDTSYTAQFTVTEGATDVAAGADLPVSLVLKDTAGNESTAFTAPISQANDAVDAHRPVLQSASVNGTSLVLTYDEALDATHLPAGGAFTVTAGGSAIPVSSVSADAAAKTVTLTLASAVGHGQTVTVAYADPSSGDDANAVQDAAGNDAASFSNQAVTNGTADTTAPVISSVALPDSPLKIGSIGTLAITVAADADTYSLVSGTVAGFALTNLQKVSDTSYTAQFTVTEGATDVAAGADLPVSLVLKDTAGNESTAFTAPISQANDAVDAHRPVLQSASVNGTSLVLTYDEALDATHLPAGGAFTVTAGGSAIPVSSVSADAAAKTVTLTLASAVGHGQTVTVAYADPSSGDDANAVQDAAGNDAASFSNQAVTNGTIPVDNIAPTVTISAADSQLTVGETSLVTFQFSETVIGFGSGDIILNHGQISAFTPIDGDTFTTLFTPATNYSGLGSIAIAAGTYNDLAGNQGTAGQVDVAINTLVGKTIDGTPKADNLVGTSGDDILDGKAGADKMAGGQGNDTYIVDNIGDVVTEAVNAGNDTVKTTLAVYTLSANVENLVFTGGGGFSGSGNALANTITGSSGSDVLDGKAGADKMYGGLGNDVYIVDSSEDFIFEQMGQGADNVLASASYQLADNVENLTLTGSAAINGTGNVLANIIVGNFAANILNGGADLILSPVSVETTHSYSGRARRMVTKFSISKEPEKLLAITYSSRDSATERSPEWEARILTRSYRTRNTVARIKLKQFA</sequence>
<dbReference type="InterPro" id="IPR044048">
    <property type="entry name" value="Big_12"/>
</dbReference>
<organism evidence="3 4">
    <name type="scientific">Methylobacterium durans</name>
    <dbReference type="NCBI Taxonomy" id="2202825"/>
    <lineage>
        <taxon>Bacteria</taxon>
        <taxon>Pseudomonadati</taxon>
        <taxon>Pseudomonadota</taxon>
        <taxon>Alphaproteobacteria</taxon>
        <taxon>Hyphomicrobiales</taxon>
        <taxon>Methylobacteriaceae</taxon>
        <taxon>Methylobacterium</taxon>
    </lineage>
</organism>
<dbReference type="GO" id="GO:0005509">
    <property type="term" value="F:calcium ion binding"/>
    <property type="evidence" value="ECO:0007669"/>
    <property type="project" value="InterPro"/>
</dbReference>
<dbReference type="NCBIfam" id="TIGR02059">
    <property type="entry name" value="swm_rep_I"/>
    <property type="match status" value="4"/>
</dbReference>
<evidence type="ECO:0000313" key="4">
    <source>
        <dbReference type="Proteomes" id="UP000245926"/>
    </source>
</evidence>
<dbReference type="SUPFAM" id="SSF51120">
    <property type="entry name" value="beta-Roll"/>
    <property type="match status" value="1"/>
</dbReference>
<dbReference type="PANTHER" id="PTHR44103:SF1">
    <property type="entry name" value="PROPROTEIN CONVERTASE P"/>
    <property type="match status" value="1"/>
</dbReference>
<dbReference type="Gene3D" id="2.150.10.10">
    <property type="entry name" value="Serralysin-like metalloprotease, C-terminal"/>
    <property type="match status" value="2"/>
</dbReference>
<keyword evidence="4" id="KW-1185">Reference proteome</keyword>
<dbReference type="Pfam" id="PF13753">
    <property type="entry name" value="SWM_repeat"/>
    <property type="match status" value="4"/>
</dbReference>
<dbReference type="OrthoDB" id="8481600at2"/>
<reference evidence="4" key="1">
    <citation type="submission" date="2018-05" db="EMBL/GenBank/DDBJ databases">
        <title>Complete Genome Sequence of Methylobacterium sp. 17SD2-17.</title>
        <authorList>
            <person name="Srinivasan S."/>
        </authorList>
    </citation>
    <scope>NUCLEOTIDE SEQUENCE [LARGE SCALE GENOMIC DNA]</scope>
    <source>
        <strain evidence="4">17SD2-17</strain>
    </source>
</reference>
<name>A0A2U8W3G4_9HYPH</name>
<dbReference type="PRINTS" id="PR00313">
    <property type="entry name" value="CABNDNGRPT"/>
</dbReference>
<dbReference type="InterPro" id="IPR013517">
    <property type="entry name" value="FG-GAP"/>
</dbReference>
<dbReference type="Pfam" id="PF01839">
    <property type="entry name" value="FG-GAP"/>
    <property type="match status" value="1"/>
</dbReference>
<proteinExistence type="predicted"/>
<accession>A0A2U8W3G4</accession>
<evidence type="ECO:0000256" key="1">
    <source>
        <dbReference type="ARBA" id="ARBA00022729"/>
    </source>
</evidence>
<dbReference type="Pfam" id="PF13517">
    <property type="entry name" value="FG-GAP_3"/>
    <property type="match status" value="3"/>
</dbReference>
<evidence type="ECO:0000313" key="3">
    <source>
        <dbReference type="EMBL" id="AWN40609.1"/>
    </source>
</evidence>
<dbReference type="EMBL" id="CP029550">
    <property type="protein sequence ID" value="AWN40609.1"/>
    <property type="molecule type" value="Genomic_DNA"/>
</dbReference>
<dbReference type="Pfam" id="PF00353">
    <property type="entry name" value="HemolysinCabind"/>
    <property type="match status" value="2"/>
</dbReference>
<keyword evidence="1" id="KW-0732">Signal</keyword>
<gene>
    <name evidence="3" type="ORF">DK389_08775</name>
</gene>
<evidence type="ECO:0000259" key="2">
    <source>
        <dbReference type="Pfam" id="PF19078"/>
    </source>
</evidence>
<dbReference type="InterPro" id="IPR028059">
    <property type="entry name" value="SWM_rpt"/>
</dbReference>
<dbReference type="Proteomes" id="UP000245926">
    <property type="component" value="Chromosome"/>
</dbReference>
<dbReference type="InterPro" id="IPR011049">
    <property type="entry name" value="Serralysin-like_metalloprot_C"/>
</dbReference>
<protein>
    <recommendedName>
        <fullName evidence="2">Bacterial Ig-like domain-containing protein</fullName>
    </recommendedName>
</protein>
<dbReference type="Pfam" id="PF19078">
    <property type="entry name" value="Big_12"/>
    <property type="match status" value="1"/>
</dbReference>
<dbReference type="KEGG" id="mets:DK389_08775"/>
<dbReference type="PANTHER" id="PTHR44103">
    <property type="entry name" value="PROPROTEIN CONVERTASE P"/>
    <property type="match status" value="1"/>
</dbReference>